<keyword evidence="8" id="KW-1133">Transmembrane helix</keyword>
<name>A0AAV2MCR6_KNICA</name>
<protein>
    <submittedName>
        <fullName evidence="11">Uncharacterized protein</fullName>
    </submittedName>
</protein>
<evidence type="ECO:0000256" key="6">
    <source>
        <dbReference type="ARBA" id="ARBA00023049"/>
    </source>
</evidence>
<evidence type="ECO:0000313" key="12">
    <source>
        <dbReference type="Proteomes" id="UP001497482"/>
    </source>
</evidence>
<dbReference type="AlphaFoldDB" id="A0AAV2MCR6"/>
<dbReference type="GO" id="GO:0016485">
    <property type="term" value="P:protein processing"/>
    <property type="evidence" value="ECO:0007669"/>
    <property type="project" value="TreeGrafter"/>
</dbReference>
<evidence type="ECO:0000259" key="9">
    <source>
        <dbReference type="Pfam" id="PF01431"/>
    </source>
</evidence>
<dbReference type="InterPro" id="IPR042089">
    <property type="entry name" value="Peptidase_M13_dom_2"/>
</dbReference>
<evidence type="ECO:0000256" key="2">
    <source>
        <dbReference type="ARBA" id="ARBA00022670"/>
    </source>
</evidence>
<dbReference type="EMBL" id="OZ035829">
    <property type="protein sequence ID" value="CAL1610921.1"/>
    <property type="molecule type" value="Genomic_DNA"/>
</dbReference>
<dbReference type="PANTHER" id="PTHR11733">
    <property type="entry name" value="ZINC METALLOPROTEASE FAMILY M13 NEPRILYSIN-RELATED"/>
    <property type="match status" value="1"/>
</dbReference>
<keyword evidence="2" id="KW-0645">Protease</keyword>
<evidence type="ECO:0000256" key="3">
    <source>
        <dbReference type="ARBA" id="ARBA00022723"/>
    </source>
</evidence>
<gene>
    <name evidence="11" type="ORF">KC01_LOCUS37438</name>
</gene>
<feature type="transmembrane region" description="Helical" evidence="8">
    <location>
        <begin position="49"/>
        <end position="70"/>
    </location>
</feature>
<keyword evidence="12" id="KW-1185">Reference proteome</keyword>
<dbReference type="GO" id="GO:0046872">
    <property type="term" value="F:metal ion binding"/>
    <property type="evidence" value="ECO:0007669"/>
    <property type="project" value="UniProtKB-KW"/>
</dbReference>
<keyword evidence="8" id="KW-0812">Transmembrane</keyword>
<keyword evidence="6" id="KW-0482">Metalloprotease</keyword>
<dbReference type="InterPro" id="IPR008753">
    <property type="entry name" value="Peptidase_M13_N"/>
</dbReference>
<evidence type="ECO:0000256" key="7">
    <source>
        <dbReference type="SAM" id="MobiDB-lite"/>
    </source>
</evidence>
<dbReference type="SUPFAM" id="SSF55486">
    <property type="entry name" value="Metalloproteases ('zincins'), catalytic domain"/>
    <property type="match status" value="1"/>
</dbReference>
<keyword evidence="8" id="KW-0472">Membrane</keyword>
<feature type="region of interest" description="Disordered" evidence="7">
    <location>
        <begin position="124"/>
        <end position="145"/>
    </location>
</feature>
<sequence>MIIMPETELEMQLDVLFEDQLTESSSELEQRHRSDEDEAQPQRHQQRRLFTLIFAGFCLCIIMIGLIYGVQHLQTTRKRHAGPVRPCESDACRQAAAHLSVSADPLTRPCDFYLFTCGSDLKRDTERPGFPQGQRPVPKQMDRQLSKEKSTDRKILLLQYLGDTLDSHESPMSSAEQKVQTFYHSCLDNKSIETAGAEPFLTLIQKLGGWAVSGHWNQTDFNSTLGQLMRNYGTFPFFNLLVGKHPNETTSRKYIQIDQPDLLIPFEWNSQSEKSDVKAEILRQFFWMCERYLALLGAPVSSRMTHVGLFISLSSELAVAAAPQEYRLAKGQLYQRITVRELQSQAPLIDWLSCLQTAFEAVTLTEDEPVLVHNLPYIVKMSQTIRKWINRPDYSNRGPLHTFMLFNLLHTMMPALDSRFSETVQPRWKSCVLETERGFDYILTHHLSKRIPHAEATEIIENILSSLKTKLHGLHWNNQKSHKAVMKKVHSFTPKLWTSNKTIKELDRFFTEITVGSNFFWNYAQLLSLWQKRRIKLLNEQTESIDILSVRPVLNGNELVFPLGIFVPPLFHPTYPRAINYGVIGFLIAKDILHLLLPDMHGQCDSVRTVADCVWKHYLGASNWSGAGGRSLSIAQQQEVWVQYSALDIALQAYHKSLKSRPSDTSLSGFSHTDLFLKAFSQMNCDSDPQEEAMPLVSSFLVKVLCRKSEKCHLHCTRDKHVVAEPPCAVRIAHCFGLTPHFNATLRRHTSTPHFDATLRRHTSTPHFDAATSVAARFDNATLVAARFDDATSVAARFDDATSVAARFNDATSVAARFNDATSVAARFDATSVAARFDDATSVAARFDDATSVAARFDDATSVAARFDDATSVAARFDDATSVAARFDDATSVAARFDDATSVAARFRRRHVGGRTLRRHVGGRTLRRRHVGGRTLRRRHVGGRTLQRRHVGGRTLRRRHVGGRTLRRRFDSSSTLRLLRLLLHASTPPTQSAL</sequence>
<accession>A0AAV2MCR6</accession>
<evidence type="ECO:0000259" key="10">
    <source>
        <dbReference type="Pfam" id="PF05649"/>
    </source>
</evidence>
<keyword evidence="5" id="KW-0862">Zinc</keyword>
<evidence type="ECO:0000256" key="1">
    <source>
        <dbReference type="ARBA" id="ARBA00001947"/>
    </source>
</evidence>
<comment type="cofactor">
    <cofactor evidence="1">
        <name>Zn(2+)</name>
        <dbReference type="ChEBI" id="CHEBI:29105"/>
    </cofactor>
</comment>
<feature type="domain" description="Peptidase M13 N-terminal" evidence="10">
    <location>
        <begin position="111"/>
        <end position="495"/>
    </location>
</feature>
<dbReference type="Gene3D" id="2.160.20.80">
    <property type="entry name" value="E3 ubiquitin-protein ligase SopA"/>
    <property type="match status" value="1"/>
</dbReference>
<dbReference type="Pfam" id="PF05649">
    <property type="entry name" value="Peptidase_M13_N"/>
    <property type="match status" value="1"/>
</dbReference>
<evidence type="ECO:0000256" key="4">
    <source>
        <dbReference type="ARBA" id="ARBA00022801"/>
    </source>
</evidence>
<evidence type="ECO:0000256" key="8">
    <source>
        <dbReference type="SAM" id="Phobius"/>
    </source>
</evidence>
<reference evidence="11 12" key="1">
    <citation type="submission" date="2024-04" db="EMBL/GenBank/DDBJ databases">
        <authorList>
            <person name="Waldvogel A.-M."/>
            <person name="Schoenle A."/>
        </authorList>
    </citation>
    <scope>NUCLEOTIDE SEQUENCE [LARGE SCALE GENOMIC DNA]</scope>
</reference>
<dbReference type="GO" id="GO:0005886">
    <property type="term" value="C:plasma membrane"/>
    <property type="evidence" value="ECO:0007669"/>
    <property type="project" value="TreeGrafter"/>
</dbReference>
<dbReference type="PANTHER" id="PTHR11733:SF128">
    <property type="entry name" value="KELL BLOOD GROUP GLYCOPROTEIN"/>
    <property type="match status" value="1"/>
</dbReference>
<keyword evidence="3" id="KW-0479">Metal-binding</keyword>
<dbReference type="PROSITE" id="PS51885">
    <property type="entry name" value="NEPRILYSIN"/>
    <property type="match status" value="1"/>
</dbReference>
<dbReference type="InterPro" id="IPR024079">
    <property type="entry name" value="MetalloPept_cat_dom_sf"/>
</dbReference>
<keyword evidence="4" id="KW-0378">Hydrolase</keyword>
<dbReference type="Pfam" id="PF01431">
    <property type="entry name" value="Peptidase_M13"/>
    <property type="match status" value="1"/>
</dbReference>
<dbReference type="GO" id="GO:0004222">
    <property type="term" value="F:metalloendopeptidase activity"/>
    <property type="evidence" value="ECO:0007669"/>
    <property type="project" value="InterPro"/>
</dbReference>
<evidence type="ECO:0000256" key="5">
    <source>
        <dbReference type="ARBA" id="ARBA00022833"/>
    </source>
</evidence>
<proteinExistence type="predicted"/>
<dbReference type="SUPFAM" id="SSF141571">
    <property type="entry name" value="Pentapeptide repeat-like"/>
    <property type="match status" value="1"/>
</dbReference>
<feature type="domain" description="Peptidase M13 C-terminal" evidence="9">
    <location>
        <begin position="555"/>
        <end position="693"/>
    </location>
</feature>
<dbReference type="Proteomes" id="UP001497482">
    <property type="component" value="Chromosome 7"/>
</dbReference>
<evidence type="ECO:0000313" key="11">
    <source>
        <dbReference type="EMBL" id="CAL1610921.1"/>
    </source>
</evidence>
<dbReference type="Gene3D" id="1.10.1380.10">
    <property type="entry name" value="Neutral endopeptidase , domain2"/>
    <property type="match status" value="1"/>
</dbReference>
<dbReference type="InterPro" id="IPR018497">
    <property type="entry name" value="Peptidase_M13_C"/>
</dbReference>
<dbReference type="Gene3D" id="3.40.390.10">
    <property type="entry name" value="Collagenase (Catalytic Domain)"/>
    <property type="match status" value="1"/>
</dbReference>
<organism evidence="11 12">
    <name type="scientific">Knipowitschia caucasica</name>
    <name type="common">Caucasian dwarf goby</name>
    <name type="synonym">Pomatoschistus caucasicus</name>
    <dbReference type="NCBI Taxonomy" id="637954"/>
    <lineage>
        <taxon>Eukaryota</taxon>
        <taxon>Metazoa</taxon>
        <taxon>Chordata</taxon>
        <taxon>Craniata</taxon>
        <taxon>Vertebrata</taxon>
        <taxon>Euteleostomi</taxon>
        <taxon>Actinopterygii</taxon>
        <taxon>Neopterygii</taxon>
        <taxon>Teleostei</taxon>
        <taxon>Neoteleostei</taxon>
        <taxon>Acanthomorphata</taxon>
        <taxon>Gobiaria</taxon>
        <taxon>Gobiiformes</taxon>
        <taxon>Gobioidei</taxon>
        <taxon>Gobiidae</taxon>
        <taxon>Gobiinae</taxon>
        <taxon>Knipowitschia</taxon>
    </lineage>
</organism>
<dbReference type="InterPro" id="IPR000718">
    <property type="entry name" value="Peptidase_M13"/>
</dbReference>